<dbReference type="InterPro" id="IPR000504">
    <property type="entry name" value="RRM_dom"/>
</dbReference>
<dbReference type="GO" id="GO:1990904">
    <property type="term" value="C:ribonucleoprotein complex"/>
    <property type="evidence" value="ECO:0007669"/>
    <property type="project" value="InterPro"/>
</dbReference>
<feature type="region of interest" description="Disordered" evidence="5">
    <location>
        <begin position="1"/>
        <end position="122"/>
    </location>
</feature>
<evidence type="ECO:0000313" key="9">
    <source>
        <dbReference type="Proteomes" id="UP000664521"/>
    </source>
</evidence>
<dbReference type="InterPro" id="IPR002344">
    <property type="entry name" value="Lupus_La"/>
</dbReference>
<dbReference type="PANTHER" id="PTHR22792">
    <property type="entry name" value="LUPUS LA PROTEIN-RELATED"/>
    <property type="match status" value="1"/>
</dbReference>
<dbReference type="OrthoDB" id="439993at2759"/>
<evidence type="ECO:0000259" key="6">
    <source>
        <dbReference type="PROSITE" id="PS50102"/>
    </source>
</evidence>
<evidence type="ECO:0000256" key="5">
    <source>
        <dbReference type="SAM" id="MobiDB-lite"/>
    </source>
</evidence>
<proteinExistence type="predicted"/>
<keyword evidence="3" id="KW-0539">Nucleus</keyword>
<dbReference type="PANTHER" id="PTHR22792:SF140">
    <property type="entry name" value="ACHILLES, ISOFORM A"/>
    <property type="match status" value="1"/>
</dbReference>
<dbReference type="PROSITE" id="PS50961">
    <property type="entry name" value="HTH_LA"/>
    <property type="match status" value="1"/>
</dbReference>
<evidence type="ECO:0008006" key="10">
    <source>
        <dbReference type="Google" id="ProtNLM"/>
    </source>
</evidence>
<feature type="compositionally biased region" description="Polar residues" evidence="5">
    <location>
        <begin position="26"/>
        <end position="51"/>
    </location>
</feature>
<gene>
    <name evidence="8" type="ORF">HETSPECPRED_009013</name>
</gene>
<evidence type="ECO:0000256" key="3">
    <source>
        <dbReference type="ARBA" id="ARBA00023242"/>
    </source>
</evidence>
<dbReference type="GO" id="GO:0003729">
    <property type="term" value="F:mRNA binding"/>
    <property type="evidence" value="ECO:0007669"/>
    <property type="project" value="TreeGrafter"/>
</dbReference>
<feature type="compositionally biased region" description="Polar residues" evidence="5">
    <location>
        <begin position="401"/>
        <end position="413"/>
    </location>
</feature>
<feature type="domain" description="RRM" evidence="6">
    <location>
        <begin position="226"/>
        <end position="305"/>
    </location>
</feature>
<organism evidence="8 9">
    <name type="scientific">Heterodermia speciosa</name>
    <dbReference type="NCBI Taxonomy" id="116794"/>
    <lineage>
        <taxon>Eukaryota</taxon>
        <taxon>Fungi</taxon>
        <taxon>Dikarya</taxon>
        <taxon>Ascomycota</taxon>
        <taxon>Pezizomycotina</taxon>
        <taxon>Lecanoromycetes</taxon>
        <taxon>OSLEUM clade</taxon>
        <taxon>Lecanoromycetidae</taxon>
        <taxon>Caliciales</taxon>
        <taxon>Physciaceae</taxon>
        <taxon>Heterodermia</taxon>
    </lineage>
</organism>
<dbReference type="SUPFAM" id="SSF46785">
    <property type="entry name" value="Winged helix' DNA-binding domain"/>
    <property type="match status" value="1"/>
</dbReference>
<dbReference type="Gene3D" id="3.30.70.330">
    <property type="match status" value="1"/>
</dbReference>
<dbReference type="Proteomes" id="UP000664521">
    <property type="component" value="Unassembled WGS sequence"/>
</dbReference>
<feature type="domain" description="HTH La-type RNA-binding" evidence="7">
    <location>
        <begin position="117"/>
        <end position="207"/>
    </location>
</feature>
<dbReference type="PRINTS" id="PR00302">
    <property type="entry name" value="LUPUSLA"/>
</dbReference>
<dbReference type="InterPro" id="IPR006630">
    <property type="entry name" value="La_HTH"/>
</dbReference>
<feature type="compositionally biased region" description="Low complexity" evidence="5">
    <location>
        <begin position="425"/>
        <end position="440"/>
    </location>
</feature>
<evidence type="ECO:0000256" key="4">
    <source>
        <dbReference type="PROSITE-ProRule" id="PRU00332"/>
    </source>
</evidence>
<dbReference type="CDD" id="cd12291">
    <property type="entry name" value="RRM1_La"/>
    <property type="match status" value="1"/>
</dbReference>
<dbReference type="Gene3D" id="1.10.10.10">
    <property type="entry name" value="Winged helix-like DNA-binding domain superfamily/Winged helix DNA-binding domain"/>
    <property type="match status" value="1"/>
</dbReference>
<evidence type="ECO:0000313" key="8">
    <source>
        <dbReference type="EMBL" id="CAF9933827.1"/>
    </source>
</evidence>
<feature type="compositionally biased region" description="Basic and acidic residues" evidence="5">
    <location>
        <begin position="339"/>
        <end position="362"/>
    </location>
</feature>
<feature type="region of interest" description="Disordered" evidence="5">
    <location>
        <begin position="314"/>
        <end position="543"/>
    </location>
</feature>
<keyword evidence="2 4" id="KW-0694">RNA-binding</keyword>
<reference evidence="8" key="1">
    <citation type="submission" date="2021-03" db="EMBL/GenBank/DDBJ databases">
        <authorList>
            <person name="Tagirdzhanova G."/>
        </authorList>
    </citation>
    <scope>NUCLEOTIDE SEQUENCE</scope>
</reference>
<feature type="compositionally biased region" description="Basic and acidic residues" evidence="5">
    <location>
        <begin position="377"/>
        <end position="400"/>
    </location>
</feature>
<comment type="caution">
    <text evidence="8">The sequence shown here is derived from an EMBL/GenBank/DDBJ whole genome shotgun (WGS) entry which is preliminary data.</text>
</comment>
<dbReference type="Pfam" id="PF00076">
    <property type="entry name" value="RRM_1"/>
    <property type="match status" value="1"/>
</dbReference>
<dbReference type="InterPro" id="IPR012677">
    <property type="entry name" value="Nucleotide-bd_a/b_plait_sf"/>
</dbReference>
<dbReference type="EMBL" id="CAJPDS010000070">
    <property type="protein sequence ID" value="CAF9933827.1"/>
    <property type="molecule type" value="Genomic_DNA"/>
</dbReference>
<evidence type="ECO:0000256" key="1">
    <source>
        <dbReference type="ARBA" id="ARBA00004123"/>
    </source>
</evidence>
<dbReference type="PROSITE" id="PS50102">
    <property type="entry name" value="RRM"/>
    <property type="match status" value="1"/>
</dbReference>
<protein>
    <recommendedName>
        <fullName evidence="10">HTH La-type RNA-binding domain-containing protein</fullName>
    </recommendedName>
</protein>
<dbReference type="InterPro" id="IPR035979">
    <property type="entry name" value="RBD_domain_sf"/>
</dbReference>
<dbReference type="SMART" id="SM00360">
    <property type="entry name" value="RRM"/>
    <property type="match status" value="1"/>
</dbReference>
<name>A0A8H3G3B6_9LECA</name>
<comment type="subcellular location">
    <subcellularLocation>
        <location evidence="1">Nucleus</location>
    </subcellularLocation>
</comment>
<dbReference type="GO" id="GO:0006396">
    <property type="term" value="P:RNA processing"/>
    <property type="evidence" value="ECO:0007669"/>
    <property type="project" value="InterPro"/>
</dbReference>
<dbReference type="GO" id="GO:0005634">
    <property type="term" value="C:nucleus"/>
    <property type="evidence" value="ECO:0007669"/>
    <property type="project" value="UniProtKB-SubCell"/>
</dbReference>
<dbReference type="AlphaFoldDB" id="A0A8H3G3B6"/>
<evidence type="ECO:0000259" key="7">
    <source>
        <dbReference type="PROSITE" id="PS50961"/>
    </source>
</evidence>
<evidence type="ECO:0000256" key="2">
    <source>
        <dbReference type="ARBA" id="ARBA00022884"/>
    </source>
</evidence>
<dbReference type="SMART" id="SM00715">
    <property type="entry name" value="LA"/>
    <property type="match status" value="1"/>
</dbReference>
<dbReference type="InterPro" id="IPR036390">
    <property type="entry name" value="WH_DNA-bd_sf"/>
</dbReference>
<accession>A0A8H3G3B6</accession>
<sequence length="543" mass="60050">MAETAIDPGDTKALDVESASEKVAISSETATEQTASQEKVTANEDSALQREQQSKENPTKTDPAAVDDSKPKMPSKNVQEGRAWNNRDRGRGGRGRGGRGDYPKSSYRHNIKSDLTTQKESSDPVAIRKQVEFYFSDSNLYTDKFLFERLGGHQNLPVPISIIHSFKRMQHFQPLSAVVAALKDSTTLDVVDNDSCLQRKYPLSIDLKDKPMLEIQKVYEDKAMAKSIYAKGFGEEDPGTQFDVEAFFSEFGTTSSVRLRRTNEKSFKGSVFVEFDTEETQKNFLALDPKPKWKGKELLIKSKKQYCDDKVDDIQAGKIRPRSPDGDFFQGKQGHKHHGNDDLDWKKRREKDQANGFQDRRDRRGNRRGFGSSGQRGRGDRDRRGQKGDRNEEKSNEHSNAKTPTIESTSQVSKKAPDAETPSKTTSPATDAVTTDAAVAGKIAADVTEPKVDQVEPNATAAAHTPPSKESKKRPLEADEGNAVEENAAKVQKLDAGSDPVTSAPAPSTKESKKRPRDDDDEGATNEGPETKVQKVAAIDDES</sequence>
<dbReference type="InterPro" id="IPR036388">
    <property type="entry name" value="WH-like_DNA-bd_sf"/>
</dbReference>
<dbReference type="Pfam" id="PF05383">
    <property type="entry name" value="La"/>
    <property type="match status" value="1"/>
</dbReference>
<keyword evidence="9" id="KW-1185">Reference proteome</keyword>
<dbReference type="InterPro" id="IPR045180">
    <property type="entry name" value="La_dom_prot"/>
</dbReference>
<feature type="compositionally biased region" description="Basic and acidic residues" evidence="5">
    <location>
        <begin position="467"/>
        <end position="477"/>
    </location>
</feature>
<dbReference type="SUPFAM" id="SSF54928">
    <property type="entry name" value="RNA-binding domain, RBD"/>
    <property type="match status" value="1"/>
</dbReference>